<proteinExistence type="inferred from homology"/>
<evidence type="ECO:0000313" key="11">
    <source>
        <dbReference type="Proteomes" id="UP000321787"/>
    </source>
</evidence>
<keyword evidence="5 9" id="KW-0812">Transmembrane</keyword>
<dbReference type="Pfam" id="PF03739">
    <property type="entry name" value="LptF_LptG"/>
    <property type="match status" value="1"/>
</dbReference>
<evidence type="ECO:0000256" key="3">
    <source>
        <dbReference type="ARBA" id="ARBA00007725"/>
    </source>
</evidence>
<feature type="transmembrane region" description="Helical" evidence="9">
    <location>
        <begin position="333"/>
        <end position="354"/>
    </location>
</feature>
<dbReference type="Proteomes" id="UP000321787">
    <property type="component" value="Unassembled WGS sequence"/>
</dbReference>
<evidence type="ECO:0000256" key="1">
    <source>
        <dbReference type="ARBA" id="ARBA00002265"/>
    </source>
</evidence>
<evidence type="ECO:0000313" key="10">
    <source>
        <dbReference type="EMBL" id="GEK14552.1"/>
    </source>
</evidence>
<comment type="caution">
    <text evidence="10">The sequence shown here is derived from an EMBL/GenBank/DDBJ whole genome shotgun (WGS) entry which is preliminary data.</text>
</comment>
<dbReference type="EMBL" id="BJTZ01000016">
    <property type="protein sequence ID" value="GEK14552.1"/>
    <property type="molecule type" value="Genomic_DNA"/>
</dbReference>
<dbReference type="InterPro" id="IPR005495">
    <property type="entry name" value="LptG/LptF_permease"/>
</dbReference>
<dbReference type="AlphaFoldDB" id="A0A510UIU0"/>
<dbReference type="GO" id="GO:0043190">
    <property type="term" value="C:ATP-binding cassette (ABC) transporter complex"/>
    <property type="evidence" value="ECO:0007669"/>
    <property type="project" value="InterPro"/>
</dbReference>
<feature type="transmembrane region" description="Helical" evidence="9">
    <location>
        <begin position="303"/>
        <end position="321"/>
    </location>
</feature>
<dbReference type="InterPro" id="IPR030923">
    <property type="entry name" value="LptG"/>
</dbReference>
<keyword evidence="7 9" id="KW-0472">Membrane</keyword>
<evidence type="ECO:0000256" key="5">
    <source>
        <dbReference type="ARBA" id="ARBA00022692"/>
    </source>
</evidence>
<gene>
    <name evidence="10" type="primary">yjgQ</name>
    <name evidence="10" type="ORF">AFI02nite_25880</name>
</gene>
<dbReference type="PANTHER" id="PTHR33529">
    <property type="entry name" value="SLR0882 PROTEIN-RELATED"/>
    <property type="match status" value="1"/>
</dbReference>
<sequence length="358" mass="39595">MFKILDWYIGRTIIATSALCLVTLVGLSSIIKYVEQLRKVGRGTYDLLDALYFVILSMPRDIEMFFPMAALLGALIGLGMLAASSELVVMQAAGYSKLSIGVSVLKTAIPLMLMVMALGQWGAPQAQKMARDLRTFEVSGGNIAAVRAGVWAKDADDFIYLARVENKEKLYGVTVWQFDDNQELNNVIFARTATYQAAQDDWKMNDVSITQMKDKAVISEKKVDSLDWSTTLTPDKLAVVTVKPEEQSLTGLYDYVNYLKDSELDASRYELAFWRKALQPISVAVMMLLALSFVFGPLRSVTMGARILSGVIAGFTFYISNEVFGPMTLVYNIHPIFGALGPSLVFLAITIGLLNRKL</sequence>
<evidence type="ECO:0000256" key="6">
    <source>
        <dbReference type="ARBA" id="ARBA00022989"/>
    </source>
</evidence>
<evidence type="ECO:0000256" key="8">
    <source>
        <dbReference type="ARBA" id="ARBA00026081"/>
    </source>
</evidence>
<feature type="transmembrane region" description="Helical" evidence="9">
    <location>
        <begin position="277"/>
        <end position="296"/>
    </location>
</feature>
<comment type="subcellular location">
    <subcellularLocation>
        <location evidence="2">Cell membrane</location>
        <topology evidence="2">Multi-pass membrane protein</topology>
    </subcellularLocation>
</comment>
<organism evidence="10 11">
    <name type="scientific">Aliivibrio fischeri</name>
    <name type="common">Vibrio fischeri</name>
    <dbReference type="NCBI Taxonomy" id="668"/>
    <lineage>
        <taxon>Bacteria</taxon>
        <taxon>Pseudomonadati</taxon>
        <taxon>Pseudomonadota</taxon>
        <taxon>Gammaproteobacteria</taxon>
        <taxon>Vibrionales</taxon>
        <taxon>Vibrionaceae</taxon>
        <taxon>Aliivibrio</taxon>
    </lineage>
</organism>
<evidence type="ECO:0000256" key="4">
    <source>
        <dbReference type="ARBA" id="ARBA00022475"/>
    </source>
</evidence>
<name>A0A510UIU0_ALIFS</name>
<comment type="subunit">
    <text evidence="8">Component of the lipopolysaccharide transport and assembly complex. The LptBFG transporter is composed of two ATP-binding proteins (LptB) and two transmembrane proteins (LptF and LptG).</text>
</comment>
<comment type="similarity">
    <text evidence="3">Belongs to the LptF/LptG family.</text>
</comment>
<feature type="transmembrane region" description="Helical" evidence="9">
    <location>
        <begin position="65"/>
        <end position="83"/>
    </location>
</feature>
<evidence type="ECO:0000256" key="9">
    <source>
        <dbReference type="SAM" id="Phobius"/>
    </source>
</evidence>
<evidence type="ECO:0000256" key="2">
    <source>
        <dbReference type="ARBA" id="ARBA00004651"/>
    </source>
</evidence>
<feature type="transmembrane region" description="Helical" evidence="9">
    <location>
        <begin position="104"/>
        <end position="123"/>
    </location>
</feature>
<evidence type="ECO:0000256" key="7">
    <source>
        <dbReference type="ARBA" id="ARBA00023136"/>
    </source>
</evidence>
<accession>A0A510UIU0</accession>
<feature type="transmembrane region" description="Helical" evidence="9">
    <location>
        <begin position="12"/>
        <end position="31"/>
    </location>
</feature>
<keyword evidence="6 9" id="KW-1133">Transmembrane helix</keyword>
<protein>
    <submittedName>
        <fullName evidence="10">LPS export ABC transporter permease LptG</fullName>
    </submittedName>
</protein>
<keyword evidence="4" id="KW-1003">Cell membrane</keyword>
<comment type="function">
    <text evidence="1">Part of the ABC transporter complex LptBFG involved in the translocation of lipopolysaccharide (LPS) from the inner membrane to the outer membrane.</text>
</comment>
<dbReference type="RefSeq" id="WP_146864882.1">
    <property type="nucleotide sequence ID" value="NZ_BJTZ01000016.1"/>
</dbReference>
<dbReference type="NCBIfam" id="TIGR04408">
    <property type="entry name" value="LptG_lptG"/>
    <property type="match status" value="1"/>
</dbReference>
<dbReference type="GO" id="GO:0015920">
    <property type="term" value="P:lipopolysaccharide transport"/>
    <property type="evidence" value="ECO:0007669"/>
    <property type="project" value="TreeGrafter"/>
</dbReference>
<reference evidence="10 11" key="1">
    <citation type="submission" date="2019-07" db="EMBL/GenBank/DDBJ databases">
        <title>Whole genome shotgun sequence of Aliivibrio fischeri NBRC 101058.</title>
        <authorList>
            <person name="Hosoyama A."/>
            <person name="Uohara A."/>
            <person name="Ohji S."/>
            <person name="Ichikawa N."/>
        </authorList>
    </citation>
    <scope>NUCLEOTIDE SEQUENCE [LARGE SCALE GENOMIC DNA]</scope>
    <source>
        <strain evidence="10 11">NBRC 101058</strain>
    </source>
</reference>
<dbReference type="PANTHER" id="PTHR33529:SF2">
    <property type="entry name" value="LIPOPOLYSACCHARIDE EXPORT SYSTEM PERMEASE PROTEIN LPTG"/>
    <property type="match status" value="1"/>
</dbReference>
<dbReference type="GO" id="GO:0055085">
    <property type="term" value="P:transmembrane transport"/>
    <property type="evidence" value="ECO:0007669"/>
    <property type="project" value="InterPro"/>
</dbReference>